<dbReference type="RefSeq" id="WP_170225451.1">
    <property type="nucleotide sequence ID" value="NZ_VFPH01000001.1"/>
</dbReference>
<proteinExistence type="inferred from homology"/>
<keyword evidence="5" id="KW-1185">Reference proteome</keyword>
<dbReference type="InterPro" id="IPR003658">
    <property type="entry name" value="Anti-sigma_ant"/>
</dbReference>
<evidence type="ECO:0000313" key="4">
    <source>
        <dbReference type="EMBL" id="TQM43279.1"/>
    </source>
</evidence>
<dbReference type="InterPro" id="IPR036513">
    <property type="entry name" value="STAS_dom_sf"/>
</dbReference>
<gene>
    <name evidence="4" type="ORF">FB388_0623</name>
</gene>
<dbReference type="PANTHER" id="PTHR33495:SF2">
    <property type="entry name" value="ANTI-SIGMA FACTOR ANTAGONIST TM_1081-RELATED"/>
    <property type="match status" value="1"/>
</dbReference>
<name>A0A543GB23_9PSEU</name>
<reference evidence="4 5" key="1">
    <citation type="submission" date="2019-06" db="EMBL/GenBank/DDBJ databases">
        <title>Sequencing the genomes of 1000 actinobacteria strains.</title>
        <authorList>
            <person name="Klenk H.-P."/>
        </authorList>
    </citation>
    <scope>NUCLEOTIDE SEQUENCE [LARGE SCALE GENOMIC DNA]</scope>
    <source>
        <strain evidence="4 5">DSM 45511</strain>
    </source>
</reference>
<organism evidence="4 5">
    <name type="scientific">Pseudonocardia cypriaca</name>
    <dbReference type="NCBI Taxonomy" id="882449"/>
    <lineage>
        <taxon>Bacteria</taxon>
        <taxon>Bacillati</taxon>
        <taxon>Actinomycetota</taxon>
        <taxon>Actinomycetes</taxon>
        <taxon>Pseudonocardiales</taxon>
        <taxon>Pseudonocardiaceae</taxon>
        <taxon>Pseudonocardia</taxon>
    </lineage>
</organism>
<dbReference type="InterPro" id="IPR002645">
    <property type="entry name" value="STAS_dom"/>
</dbReference>
<evidence type="ECO:0000256" key="2">
    <source>
        <dbReference type="RuleBase" id="RU003749"/>
    </source>
</evidence>
<dbReference type="PROSITE" id="PS50801">
    <property type="entry name" value="STAS"/>
    <property type="match status" value="1"/>
</dbReference>
<comment type="similarity">
    <text evidence="1 2">Belongs to the anti-sigma-factor antagonist family.</text>
</comment>
<sequence length="125" mass="13166">MNGPLGGIPPAEQLMTIERDDRDGCLVLVVHGEVDLSTGGRLMEAGSAALQESARQPVILDLTGVDFLSSSGLGLLVALHDDGQDLGAPLRVVVDPDRPVIRPIRTMGLDEVLSLFRTVDEAIAA</sequence>
<dbReference type="Gene3D" id="3.30.750.24">
    <property type="entry name" value="STAS domain"/>
    <property type="match status" value="1"/>
</dbReference>
<evidence type="ECO:0000259" key="3">
    <source>
        <dbReference type="PROSITE" id="PS50801"/>
    </source>
</evidence>
<dbReference type="CDD" id="cd07043">
    <property type="entry name" value="STAS_anti-anti-sigma_factors"/>
    <property type="match status" value="1"/>
</dbReference>
<comment type="caution">
    <text evidence="4">The sequence shown here is derived from an EMBL/GenBank/DDBJ whole genome shotgun (WGS) entry which is preliminary data.</text>
</comment>
<dbReference type="Proteomes" id="UP000319818">
    <property type="component" value="Unassembled WGS sequence"/>
</dbReference>
<dbReference type="SUPFAM" id="SSF52091">
    <property type="entry name" value="SpoIIaa-like"/>
    <property type="match status" value="1"/>
</dbReference>
<evidence type="ECO:0000313" key="5">
    <source>
        <dbReference type="Proteomes" id="UP000319818"/>
    </source>
</evidence>
<dbReference type="AlphaFoldDB" id="A0A543GB23"/>
<dbReference type="NCBIfam" id="TIGR00377">
    <property type="entry name" value="ant_ant_sig"/>
    <property type="match status" value="1"/>
</dbReference>
<dbReference type="PANTHER" id="PTHR33495">
    <property type="entry name" value="ANTI-SIGMA FACTOR ANTAGONIST TM_1081-RELATED-RELATED"/>
    <property type="match status" value="1"/>
</dbReference>
<dbReference type="EMBL" id="VFPH01000001">
    <property type="protein sequence ID" value="TQM43279.1"/>
    <property type="molecule type" value="Genomic_DNA"/>
</dbReference>
<dbReference type="GO" id="GO:0043856">
    <property type="term" value="F:anti-sigma factor antagonist activity"/>
    <property type="evidence" value="ECO:0007669"/>
    <property type="project" value="InterPro"/>
</dbReference>
<evidence type="ECO:0000256" key="1">
    <source>
        <dbReference type="ARBA" id="ARBA00009013"/>
    </source>
</evidence>
<accession>A0A543GB23</accession>
<feature type="domain" description="STAS" evidence="3">
    <location>
        <begin position="15"/>
        <end position="125"/>
    </location>
</feature>
<protein>
    <recommendedName>
        <fullName evidence="2">Anti-sigma factor antagonist</fullName>
    </recommendedName>
</protein>
<dbReference type="Pfam" id="PF01740">
    <property type="entry name" value="STAS"/>
    <property type="match status" value="1"/>
</dbReference>